<feature type="compositionally biased region" description="Basic and acidic residues" evidence="1">
    <location>
        <begin position="277"/>
        <end position="286"/>
    </location>
</feature>
<feature type="compositionally biased region" description="Polar residues" evidence="1">
    <location>
        <begin position="682"/>
        <end position="696"/>
    </location>
</feature>
<feature type="region of interest" description="Disordered" evidence="1">
    <location>
        <begin position="273"/>
        <end position="315"/>
    </location>
</feature>
<organism evidence="2 3">
    <name type="scientific">Coemansia interrupta</name>
    <dbReference type="NCBI Taxonomy" id="1126814"/>
    <lineage>
        <taxon>Eukaryota</taxon>
        <taxon>Fungi</taxon>
        <taxon>Fungi incertae sedis</taxon>
        <taxon>Zoopagomycota</taxon>
        <taxon>Kickxellomycotina</taxon>
        <taxon>Kickxellomycetes</taxon>
        <taxon>Kickxellales</taxon>
        <taxon>Kickxellaceae</taxon>
        <taxon>Coemansia</taxon>
    </lineage>
</organism>
<comment type="caution">
    <text evidence="2">The sequence shown here is derived from an EMBL/GenBank/DDBJ whole genome shotgun (WGS) entry which is preliminary data.</text>
</comment>
<feature type="region of interest" description="Disordered" evidence="1">
    <location>
        <begin position="682"/>
        <end position="797"/>
    </location>
</feature>
<name>A0A9W8LLU2_9FUNG</name>
<reference evidence="2" key="1">
    <citation type="submission" date="2022-07" db="EMBL/GenBank/DDBJ databases">
        <title>Phylogenomic reconstructions and comparative analyses of Kickxellomycotina fungi.</title>
        <authorList>
            <person name="Reynolds N.K."/>
            <person name="Stajich J.E."/>
            <person name="Barry K."/>
            <person name="Grigoriev I.V."/>
            <person name="Crous P."/>
            <person name="Smith M.E."/>
        </authorList>
    </citation>
    <scope>NUCLEOTIDE SEQUENCE</scope>
    <source>
        <strain evidence="2">BCRC 34489</strain>
    </source>
</reference>
<dbReference type="AlphaFoldDB" id="A0A9W8LLU2"/>
<keyword evidence="3" id="KW-1185">Reference proteome</keyword>
<feature type="region of interest" description="Disordered" evidence="1">
    <location>
        <begin position="482"/>
        <end position="553"/>
    </location>
</feature>
<dbReference type="EMBL" id="JANBUM010000113">
    <property type="protein sequence ID" value="KAJ2784451.1"/>
    <property type="molecule type" value="Genomic_DNA"/>
</dbReference>
<evidence type="ECO:0000313" key="3">
    <source>
        <dbReference type="Proteomes" id="UP001140172"/>
    </source>
</evidence>
<feature type="compositionally biased region" description="Polar residues" evidence="1">
    <location>
        <begin position="295"/>
        <end position="305"/>
    </location>
</feature>
<dbReference type="Proteomes" id="UP001140172">
    <property type="component" value="Unassembled WGS sequence"/>
</dbReference>
<sequence length="797" mass="86502">MLSLNVELDASSTRCLVYKHRESGLRGRLHIKTTDRLKLRQITIRLLATELVDLHTGESGNSLHPLLRKSSRSIGTWIIWKRGDPSEDSHAMGVLDTGDHHYSFEIPLPKALDGTIESPAYSLRYELETRLEHSFKLKPDSVHVTGVELVQVPMALNLHADDRISLRMVALRPEHVQAPAQNVPVGHAVCLRADSIDRKESFVLGHLWDGQRLGVRIRLPRGRVFPEGSEPLVDVEAVPLARGLRFVRLTLALEEISIVARPLIAGALPSAASLKGKGKEPEDPAARRPSLAGSLVSQASGSSDDVQAGGQRGPGHNAWAYAQECSSEYHNAITRVRELSRTTTHLHQSFSTDPSAAHARRLGILLAKSTLRVPPTQAAGSEGVGGDRVAHTDIRNSHIQVHHQLVYELEYGGPPALAEDVGAEGEALRIRAVAQVYGQLQDCNIVRREEARGAQGVVRGTLPVAVVARRISDLWGIRMLSEDPEPQPSALRSILANPGDEPVELDPLPPEPPLEEQVAEAVEPEASSTEDPYRERSKEEMYRDEVSNYNPPEPASSAVAAAVVPRAVPLAAAATMPLPLGPPTPYSLPLGPTISLPLTASSDSAVAGLALPPITLPPLSPLPAMPPLSPSMHPLGTASAPVDSVAWGHMMFQEQMRMFQEQQRLQQEQFIRQLSEQYAQLMMSTSSPGQQQQPAGVSSVAAPDNNVWADDTPIVARPLPASSVPSAQSAGASTYDTARDDEHVPQPQPQAVGDPAADSSVNSPPPDYEDLLPPEYDMPRNQPPPYMVMEMRRRRNT</sequence>
<dbReference type="Gene3D" id="2.60.40.640">
    <property type="match status" value="1"/>
</dbReference>
<gene>
    <name evidence="2" type="ORF">GGI15_002252</name>
</gene>
<feature type="compositionally biased region" description="Polar residues" evidence="1">
    <location>
        <begin position="723"/>
        <end position="736"/>
    </location>
</feature>
<protein>
    <submittedName>
        <fullName evidence="2">Uncharacterized protein</fullName>
    </submittedName>
</protein>
<accession>A0A9W8LLU2</accession>
<proteinExistence type="predicted"/>
<dbReference type="InterPro" id="IPR014752">
    <property type="entry name" value="Arrestin-like_C"/>
</dbReference>
<dbReference type="OrthoDB" id="5593193at2759"/>
<feature type="compositionally biased region" description="Basic and acidic residues" evidence="1">
    <location>
        <begin position="531"/>
        <end position="546"/>
    </location>
</feature>
<evidence type="ECO:0000313" key="2">
    <source>
        <dbReference type="EMBL" id="KAJ2784451.1"/>
    </source>
</evidence>
<evidence type="ECO:0000256" key="1">
    <source>
        <dbReference type="SAM" id="MobiDB-lite"/>
    </source>
</evidence>